<dbReference type="PANTHER" id="PTHR34135:SF2">
    <property type="entry name" value="LYSOZYME"/>
    <property type="match status" value="1"/>
</dbReference>
<dbReference type="CDD" id="cd06413">
    <property type="entry name" value="GH25_muramidase_1"/>
    <property type="match status" value="1"/>
</dbReference>
<dbReference type="PANTHER" id="PTHR34135">
    <property type="entry name" value="LYSOZYME"/>
    <property type="match status" value="1"/>
</dbReference>
<dbReference type="GO" id="GO:0009253">
    <property type="term" value="P:peptidoglycan catabolic process"/>
    <property type="evidence" value="ECO:0007669"/>
    <property type="project" value="InterPro"/>
</dbReference>
<keyword evidence="4" id="KW-0732">Signal</keyword>
<keyword evidence="3" id="KW-0326">Glycosidase</keyword>
<dbReference type="GO" id="GO:0016998">
    <property type="term" value="P:cell wall macromolecule catabolic process"/>
    <property type="evidence" value="ECO:0007669"/>
    <property type="project" value="InterPro"/>
</dbReference>
<dbReference type="Pfam" id="PF01183">
    <property type="entry name" value="Glyco_hydro_25"/>
    <property type="match status" value="1"/>
</dbReference>
<dbReference type="GO" id="GO:0016052">
    <property type="term" value="P:carbohydrate catabolic process"/>
    <property type="evidence" value="ECO:0007669"/>
    <property type="project" value="TreeGrafter"/>
</dbReference>
<dbReference type="GO" id="GO:0003796">
    <property type="term" value="F:lysozyme activity"/>
    <property type="evidence" value="ECO:0007669"/>
    <property type="project" value="InterPro"/>
</dbReference>
<evidence type="ECO:0000256" key="3">
    <source>
        <dbReference type="ARBA" id="ARBA00023295"/>
    </source>
</evidence>
<evidence type="ECO:0000256" key="1">
    <source>
        <dbReference type="ARBA" id="ARBA00010646"/>
    </source>
</evidence>
<organism evidence="5">
    <name type="scientific">uncultured Pleomorphomonas sp</name>
    <dbReference type="NCBI Taxonomy" id="442121"/>
    <lineage>
        <taxon>Bacteria</taxon>
        <taxon>Pseudomonadati</taxon>
        <taxon>Pseudomonadota</taxon>
        <taxon>Alphaproteobacteria</taxon>
        <taxon>Hyphomicrobiales</taxon>
        <taxon>Pleomorphomonadaceae</taxon>
        <taxon>Pleomorphomonas</taxon>
        <taxon>environmental samples</taxon>
    </lineage>
</organism>
<dbReference type="PROSITE" id="PS51257">
    <property type="entry name" value="PROKAR_LIPOPROTEIN"/>
    <property type="match status" value="1"/>
</dbReference>
<gene>
    <name evidence="5" type="ORF">KL86PLE_90454</name>
</gene>
<keyword evidence="2 5" id="KW-0378">Hydrolase</keyword>
<dbReference type="PROSITE" id="PS51904">
    <property type="entry name" value="GLYCOSYL_HYDROL_F25_2"/>
    <property type="match status" value="1"/>
</dbReference>
<dbReference type="SMART" id="SM00641">
    <property type="entry name" value="Glyco_25"/>
    <property type="match status" value="1"/>
</dbReference>
<evidence type="ECO:0000256" key="4">
    <source>
        <dbReference type="SAM" id="SignalP"/>
    </source>
</evidence>
<evidence type="ECO:0000313" key="5">
    <source>
        <dbReference type="EMBL" id="SCM79510.1"/>
    </source>
</evidence>
<feature type="chain" id="PRO_5013143584" evidence="4">
    <location>
        <begin position="28"/>
        <end position="267"/>
    </location>
</feature>
<protein>
    <submittedName>
        <fullName evidence="5">Glycoside hydrolase</fullName>
    </submittedName>
</protein>
<accession>A0A212LPY3</accession>
<feature type="signal peptide" evidence="4">
    <location>
        <begin position="1"/>
        <end position="27"/>
    </location>
</feature>
<dbReference type="Gene3D" id="3.20.20.80">
    <property type="entry name" value="Glycosidases"/>
    <property type="match status" value="1"/>
</dbReference>
<comment type="similarity">
    <text evidence="1">Belongs to the glycosyl hydrolase 25 family.</text>
</comment>
<dbReference type="InterPro" id="IPR017853">
    <property type="entry name" value="GH"/>
</dbReference>
<dbReference type="InterPro" id="IPR018077">
    <property type="entry name" value="Glyco_hydro_fam25_subgr"/>
</dbReference>
<dbReference type="RefSeq" id="WP_288198593.1">
    <property type="nucleotide sequence ID" value="NZ_LT608334.1"/>
</dbReference>
<dbReference type="AlphaFoldDB" id="A0A212LPY3"/>
<reference evidence="5" key="1">
    <citation type="submission" date="2016-08" db="EMBL/GenBank/DDBJ databases">
        <authorList>
            <person name="Seilhamer J.J."/>
        </authorList>
    </citation>
    <scope>NUCLEOTIDE SEQUENCE</scope>
    <source>
        <strain evidence="5">86</strain>
    </source>
</reference>
<sequence length="267" mass="30001">MVKSRSLVVRSAALALSALLVGCSALSFDDEPVRATARKGPTFEIRQPSKDSIEGIDVSYFQEAVDWHAVAGDDIRFAWIKATEGGDRLDQRFAENFAGAARAGVLRGAYHFWYHCRPGIEQAAWYIRNVPRDPDALPPVLDIEWTPTSPTCTKRPPAAELHADMQAFLDAVEAYYGKRPVIYTTLDFYRDRMDGAFESYPLWVRSTAAKPHEKYGDRHWHFWQYTSTGRVAGIKGNADRNVFYGSEAAFRKFLADSNVAPAMVAER</sequence>
<dbReference type="SUPFAM" id="SSF51445">
    <property type="entry name" value="(Trans)glycosidases"/>
    <property type="match status" value="1"/>
</dbReference>
<dbReference type="InterPro" id="IPR002053">
    <property type="entry name" value="Glyco_hydro_25"/>
</dbReference>
<name>A0A212LPY3_9HYPH</name>
<proteinExistence type="inferred from homology"/>
<dbReference type="EMBL" id="FMJD01000013">
    <property type="protein sequence ID" value="SCM79510.1"/>
    <property type="molecule type" value="Genomic_DNA"/>
</dbReference>
<evidence type="ECO:0000256" key="2">
    <source>
        <dbReference type="ARBA" id="ARBA00022801"/>
    </source>
</evidence>